<comment type="caution">
    <text evidence="1">The sequence shown here is derived from an EMBL/GenBank/DDBJ whole genome shotgun (WGS) entry which is preliminary data.</text>
</comment>
<evidence type="ECO:0000313" key="2">
    <source>
        <dbReference type="Proteomes" id="UP000789920"/>
    </source>
</evidence>
<evidence type="ECO:0000313" key="1">
    <source>
        <dbReference type="EMBL" id="CAG8551612.1"/>
    </source>
</evidence>
<protein>
    <submittedName>
        <fullName evidence="1">5369_t:CDS:1</fullName>
    </submittedName>
</protein>
<name>A0ACA9LUM2_9GLOM</name>
<keyword evidence="2" id="KW-1185">Reference proteome</keyword>
<reference evidence="1" key="1">
    <citation type="submission" date="2021-06" db="EMBL/GenBank/DDBJ databases">
        <authorList>
            <person name="Kallberg Y."/>
            <person name="Tangrot J."/>
            <person name="Rosling A."/>
        </authorList>
    </citation>
    <scope>NUCLEOTIDE SEQUENCE</scope>
    <source>
        <strain evidence="1">MA461A</strain>
    </source>
</reference>
<dbReference type="EMBL" id="CAJVQC010005267">
    <property type="protein sequence ID" value="CAG8551612.1"/>
    <property type="molecule type" value="Genomic_DNA"/>
</dbReference>
<dbReference type="Proteomes" id="UP000789920">
    <property type="component" value="Unassembled WGS sequence"/>
</dbReference>
<proteinExistence type="predicted"/>
<sequence length="168" mass="19690">MFEPSNMKNIYSSSNIENFFDPEFGNTVIDHLIFIFEAGNIENIYEFSNTENFLNAESGTTDDCFSVYNFSNPEILCNTFSSSNPETFFNMFRPSNIENFLNMFNLNNIKTFFEQVNNEKDNEIMRSTENLSSLPSEVYENQGNRKNSEPQYLIESNISFRDWNKLEK</sequence>
<gene>
    <name evidence="1" type="ORF">RPERSI_LOCUS3983</name>
</gene>
<feature type="non-terminal residue" evidence="1">
    <location>
        <position position="168"/>
    </location>
</feature>
<organism evidence="1 2">
    <name type="scientific">Racocetra persica</name>
    <dbReference type="NCBI Taxonomy" id="160502"/>
    <lineage>
        <taxon>Eukaryota</taxon>
        <taxon>Fungi</taxon>
        <taxon>Fungi incertae sedis</taxon>
        <taxon>Mucoromycota</taxon>
        <taxon>Glomeromycotina</taxon>
        <taxon>Glomeromycetes</taxon>
        <taxon>Diversisporales</taxon>
        <taxon>Gigasporaceae</taxon>
        <taxon>Racocetra</taxon>
    </lineage>
</organism>
<accession>A0ACA9LUM2</accession>